<dbReference type="Pfam" id="PF18044">
    <property type="entry name" value="zf-CCCH_4"/>
    <property type="match status" value="1"/>
</dbReference>
<feature type="compositionally biased region" description="Acidic residues" evidence="5">
    <location>
        <begin position="8"/>
        <end position="22"/>
    </location>
</feature>
<dbReference type="OMA" id="VAPERFC"/>
<dbReference type="Gramene" id="KZM92860">
    <property type="protein sequence ID" value="KZM92860"/>
    <property type="gene ID" value="DCAR_016105"/>
</dbReference>
<accession>A0A161ZZR4</accession>
<keyword evidence="3 4" id="KW-0862">Zinc</keyword>
<dbReference type="InterPro" id="IPR000571">
    <property type="entry name" value="Znf_CCCH"/>
</dbReference>
<name>A0A161ZZR4_DAUCS</name>
<feature type="region of interest" description="Disordered" evidence="5">
    <location>
        <begin position="1"/>
        <end position="22"/>
    </location>
</feature>
<dbReference type="AlphaFoldDB" id="A0A161ZZR4"/>
<reference evidence="8" key="1">
    <citation type="journal article" date="2016" name="Nat. Genet.">
        <title>A high-quality carrot genome assembly provides new insights into carotenoid accumulation and asterid genome evolution.</title>
        <authorList>
            <person name="Iorizzo M."/>
            <person name="Ellison S."/>
            <person name="Senalik D."/>
            <person name="Zeng P."/>
            <person name="Satapoomin P."/>
            <person name="Huang J."/>
            <person name="Bowman M."/>
            <person name="Iovene M."/>
            <person name="Sanseverino W."/>
            <person name="Cavagnaro P."/>
            <person name="Yildiz M."/>
            <person name="Macko-Podgorni A."/>
            <person name="Moranska E."/>
            <person name="Grzebelus E."/>
            <person name="Grzebelus D."/>
            <person name="Ashrafi H."/>
            <person name="Zheng Z."/>
            <person name="Cheng S."/>
            <person name="Spooner D."/>
            <person name="Van Deynze A."/>
            <person name="Simon P."/>
        </authorList>
    </citation>
    <scope>NUCLEOTIDE SEQUENCE [LARGE SCALE GENOMIC DNA]</scope>
    <source>
        <tissue evidence="8">Leaf</tissue>
    </source>
</reference>
<sequence>MEIPEQIDYLESETDSYDSEDDPAFDILEESRSKLSKLSIKSKTQSSISIEIDDETEDSTGNVATENDQQGYDIVQKCIQAGQVDKLKVDQCKLYLRKHGLRLTGKKDVLIQRIKEHLDIVNGGGEVKYPPSSFILNCKGDACMGDVVMFEQTVYEMFSIASRSSVGPPVGIRTVAGRIVKESYGAAKQQHTFTVEVLWSKGVRPHPPLHPLLIKGRNLYKLKTMRQRWQDEGERQKILLEKHSRGTIARSNRDTRMQENEAKKMLKTNRSMKSENQNKKIREAKTSDTSVSLANNSMAWHQLNNQQNLHPMYQVPLVNVAVTRVQPLMQKSSQPEHVEQKKCLYSAPSEASYGGGTSLFRNANVAPERFCDRQVLANINQNSYGYQHNMIHNQGHGQFLLQRTSATATSTGNPYQKPMNGGRQLCRHYARGRCYYGEKCKFLHEC</sequence>
<keyword evidence="1 4" id="KW-0479">Metal-binding</keyword>
<gene>
    <name evidence="8" type="ORF">DCAR_016105</name>
    <name evidence="9" type="ORF">DCAR_0518447</name>
</gene>
<dbReference type="InterPro" id="IPR003034">
    <property type="entry name" value="SAP_dom"/>
</dbReference>
<dbReference type="InterPro" id="IPR036361">
    <property type="entry name" value="SAP_dom_sf"/>
</dbReference>
<dbReference type="Gene3D" id="1.10.720.30">
    <property type="entry name" value="SAP domain"/>
    <property type="match status" value="1"/>
</dbReference>
<evidence type="ECO:0000256" key="3">
    <source>
        <dbReference type="ARBA" id="ARBA00022833"/>
    </source>
</evidence>
<evidence type="ECO:0000259" key="6">
    <source>
        <dbReference type="PROSITE" id="PS50103"/>
    </source>
</evidence>
<dbReference type="STRING" id="79200.A0A161ZZR4"/>
<dbReference type="InterPro" id="IPR041367">
    <property type="entry name" value="Znf-CCCH_4"/>
</dbReference>
<evidence type="ECO:0000313" key="9">
    <source>
        <dbReference type="EMBL" id="WOG99099.1"/>
    </source>
</evidence>
<dbReference type="PANTHER" id="PTHR35323">
    <property type="entry name" value="SAP DOMAIN-CONTAINING PROTEIN"/>
    <property type="match status" value="1"/>
</dbReference>
<dbReference type="Pfam" id="PF24766">
    <property type="entry name" value="DUF7699"/>
    <property type="match status" value="1"/>
</dbReference>
<dbReference type="PROSITE" id="PS50103">
    <property type="entry name" value="ZF_C3H1"/>
    <property type="match status" value="1"/>
</dbReference>
<protein>
    <recommendedName>
        <fullName evidence="11">C3H1-type domain-containing protein</fullName>
    </recommendedName>
</protein>
<evidence type="ECO:0000313" key="10">
    <source>
        <dbReference type="Proteomes" id="UP000077755"/>
    </source>
</evidence>
<dbReference type="EMBL" id="CP093347">
    <property type="protein sequence ID" value="WOG99099.1"/>
    <property type="molecule type" value="Genomic_DNA"/>
</dbReference>
<dbReference type="GO" id="GO:0008270">
    <property type="term" value="F:zinc ion binding"/>
    <property type="evidence" value="ECO:0007669"/>
    <property type="project" value="UniProtKB-KW"/>
</dbReference>
<feature type="compositionally biased region" description="Basic and acidic residues" evidence="5">
    <location>
        <begin position="272"/>
        <end position="286"/>
    </location>
</feature>
<keyword evidence="2 4" id="KW-0863">Zinc-finger</keyword>
<dbReference type="SUPFAM" id="SSF90229">
    <property type="entry name" value="CCCH zinc finger"/>
    <property type="match status" value="1"/>
</dbReference>
<evidence type="ECO:0000313" key="8">
    <source>
        <dbReference type="EMBL" id="KZM92860.1"/>
    </source>
</evidence>
<dbReference type="PANTHER" id="PTHR35323:SF5">
    <property type="entry name" value="ZINC FINGER CCCH DOMAIN-CONTAINING PROTEIN 62"/>
    <property type="match status" value="1"/>
</dbReference>
<evidence type="ECO:0000256" key="4">
    <source>
        <dbReference type="PROSITE-ProRule" id="PRU00723"/>
    </source>
</evidence>
<feature type="zinc finger region" description="C3H1-type" evidence="4">
    <location>
        <begin position="420"/>
        <end position="446"/>
    </location>
</feature>
<feature type="region of interest" description="Disordered" evidence="5">
    <location>
        <begin position="270"/>
        <end position="289"/>
    </location>
</feature>
<dbReference type="EMBL" id="LNRQ01000005">
    <property type="protein sequence ID" value="KZM92860.1"/>
    <property type="molecule type" value="Genomic_DNA"/>
</dbReference>
<dbReference type="InterPro" id="IPR036855">
    <property type="entry name" value="Znf_CCCH_sf"/>
</dbReference>
<evidence type="ECO:0008006" key="11">
    <source>
        <dbReference type="Google" id="ProtNLM"/>
    </source>
</evidence>
<dbReference type="PROSITE" id="PS50800">
    <property type="entry name" value="SAP"/>
    <property type="match status" value="1"/>
</dbReference>
<dbReference type="SUPFAM" id="SSF68906">
    <property type="entry name" value="SAP domain"/>
    <property type="match status" value="1"/>
</dbReference>
<evidence type="ECO:0000256" key="1">
    <source>
        <dbReference type="ARBA" id="ARBA00022723"/>
    </source>
</evidence>
<feature type="domain" description="SAP" evidence="7">
    <location>
        <begin position="84"/>
        <end position="118"/>
    </location>
</feature>
<reference evidence="9" key="2">
    <citation type="submission" date="2022-03" db="EMBL/GenBank/DDBJ databases">
        <title>Draft title - Genomic analysis of global carrot germplasm unveils the trajectory of domestication and the origin of high carotenoid orange carrot.</title>
        <authorList>
            <person name="Iorizzo M."/>
            <person name="Ellison S."/>
            <person name="Senalik D."/>
            <person name="Macko-Podgorni A."/>
            <person name="Grzebelus D."/>
            <person name="Bostan H."/>
            <person name="Rolling W."/>
            <person name="Curaba J."/>
            <person name="Simon P."/>
        </authorList>
    </citation>
    <scope>NUCLEOTIDE SEQUENCE</scope>
    <source>
        <tissue evidence="9">Leaf</tissue>
    </source>
</reference>
<evidence type="ECO:0000259" key="7">
    <source>
        <dbReference type="PROSITE" id="PS50800"/>
    </source>
</evidence>
<dbReference type="Pfam" id="PF02037">
    <property type="entry name" value="SAP"/>
    <property type="match status" value="1"/>
</dbReference>
<feature type="domain" description="C3H1-type" evidence="6">
    <location>
        <begin position="420"/>
        <end position="446"/>
    </location>
</feature>
<dbReference type="Proteomes" id="UP000077755">
    <property type="component" value="Chromosome 5"/>
</dbReference>
<evidence type="ECO:0000256" key="2">
    <source>
        <dbReference type="ARBA" id="ARBA00022771"/>
    </source>
</evidence>
<evidence type="ECO:0000256" key="5">
    <source>
        <dbReference type="SAM" id="MobiDB-lite"/>
    </source>
</evidence>
<dbReference type="SMART" id="SM00513">
    <property type="entry name" value="SAP"/>
    <property type="match status" value="1"/>
</dbReference>
<organism evidence="8">
    <name type="scientific">Daucus carota subsp. sativus</name>
    <name type="common">Carrot</name>
    <dbReference type="NCBI Taxonomy" id="79200"/>
    <lineage>
        <taxon>Eukaryota</taxon>
        <taxon>Viridiplantae</taxon>
        <taxon>Streptophyta</taxon>
        <taxon>Embryophyta</taxon>
        <taxon>Tracheophyta</taxon>
        <taxon>Spermatophyta</taxon>
        <taxon>Magnoliopsida</taxon>
        <taxon>eudicotyledons</taxon>
        <taxon>Gunneridae</taxon>
        <taxon>Pentapetalae</taxon>
        <taxon>asterids</taxon>
        <taxon>campanulids</taxon>
        <taxon>Apiales</taxon>
        <taxon>Apiaceae</taxon>
        <taxon>Apioideae</taxon>
        <taxon>Scandiceae</taxon>
        <taxon>Daucinae</taxon>
        <taxon>Daucus</taxon>
        <taxon>Daucus sect. Daucus</taxon>
    </lineage>
</organism>
<keyword evidence="10" id="KW-1185">Reference proteome</keyword>
<dbReference type="OrthoDB" id="690722at2759"/>
<dbReference type="Gene3D" id="2.30.30.1190">
    <property type="match status" value="1"/>
</dbReference>
<dbReference type="KEGG" id="dcr:108222079"/>
<proteinExistence type="predicted"/>
<dbReference type="InterPro" id="IPR056116">
    <property type="entry name" value="DUF7699"/>
</dbReference>